<name>A0AAV2HSR8_LYMST</name>
<dbReference type="GO" id="GO:2001234">
    <property type="term" value="P:negative regulation of apoptotic signaling pathway"/>
    <property type="evidence" value="ECO:0007669"/>
    <property type="project" value="TreeGrafter"/>
</dbReference>
<gene>
    <name evidence="6" type="ORF">GSLYS_00009559001</name>
</gene>
<evidence type="ECO:0000256" key="1">
    <source>
        <dbReference type="ARBA" id="ARBA00004141"/>
    </source>
</evidence>
<evidence type="ECO:0000313" key="6">
    <source>
        <dbReference type="EMBL" id="CAL1535599.1"/>
    </source>
</evidence>
<evidence type="ECO:0000256" key="5">
    <source>
        <dbReference type="RuleBase" id="RU004379"/>
    </source>
</evidence>
<feature type="transmembrane region" description="Helical" evidence="5">
    <location>
        <begin position="7"/>
        <end position="32"/>
    </location>
</feature>
<feature type="transmembrane region" description="Helical" evidence="5">
    <location>
        <begin position="110"/>
        <end position="131"/>
    </location>
</feature>
<comment type="caution">
    <text evidence="6">The sequence shown here is derived from an EMBL/GenBank/DDBJ whole genome shotgun (WGS) entry which is preliminary data.</text>
</comment>
<accession>A0AAV2HSR8</accession>
<dbReference type="EMBL" id="CAXITT010000206">
    <property type="protein sequence ID" value="CAL1535599.1"/>
    <property type="molecule type" value="Genomic_DNA"/>
</dbReference>
<keyword evidence="7" id="KW-1185">Reference proteome</keyword>
<keyword evidence="3 5" id="KW-1133">Transmembrane helix</keyword>
<protein>
    <submittedName>
        <fullName evidence="6">Uncharacterized protein</fullName>
    </submittedName>
</protein>
<dbReference type="InterPro" id="IPR006214">
    <property type="entry name" value="Bax_inhibitor_1-related"/>
</dbReference>
<feature type="transmembrane region" description="Helical" evidence="5">
    <location>
        <begin position="81"/>
        <end position="104"/>
    </location>
</feature>
<feature type="transmembrane region" description="Helical" evidence="5">
    <location>
        <begin position="52"/>
        <end position="74"/>
    </location>
</feature>
<organism evidence="6 7">
    <name type="scientific">Lymnaea stagnalis</name>
    <name type="common">Great pond snail</name>
    <name type="synonym">Helix stagnalis</name>
    <dbReference type="NCBI Taxonomy" id="6523"/>
    <lineage>
        <taxon>Eukaryota</taxon>
        <taxon>Metazoa</taxon>
        <taxon>Spiralia</taxon>
        <taxon>Lophotrochozoa</taxon>
        <taxon>Mollusca</taxon>
        <taxon>Gastropoda</taxon>
        <taxon>Heterobranchia</taxon>
        <taxon>Euthyneura</taxon>
        <taxon>Panpulmonata</taxon>
        <taxon>Hygrophila</taxon>
        <taxon>Lymnaeoidea</taxon>
        <taxon>Lymnaeidae</taxon>
        <taxon>Lymnaea</taxon>
    </lineage>
</organism>
<dbReference type="Proteomes" id="UP001497497">
    <property type="component" value="Unassembled WGS sequence"/>
</dbReference>
<feature type="transmembrane region" description="Helical" evidence="5">
    <location>
        <begin position="143"/>
        <end position="162"/>
    </location>
</feature>
<evidence type="ECO:0000256" key="4">
    <source>
        <dbReference type="ARBA" id="ARBA00023136"/>
    </source>
</evidence>
<dbReference type="GO" id="GO:0016020">
    <property type="term" value="C:membrane"/>
    <property type="evidence" value="ECO:0007669"/>
    <property type="project" value="UniProtKB-SubCell"/>
</dbReference>
<evidence type="ECO:0000256" key="3">
    <source>
        <dbReference type="ARBA" id="ARBA00022989"/>
    </source>
</evidence>
<keyword evidence="4 5" id="KW-0472">Membrane</keyword>
<dbReference type="GO" id="GO:0005794">
    <property type="term" value="C:Golgi apparatus"/>
    <property type="evidence" value="ECO:0007669"/>
    <property type="project" value="TreeGrafter"/>
</dbReference>
<dbReference type="AlphaFoldDB" id="A0AAV2HSR8"/>
<dbReference type="Pfam" id="PF01027">
    <property type="entry name" value="Bax1-I"/>
    <property type="match status" value="1"/>
</dbReference>
<dbReference type="GO" id="GO:0005783">
    <property type="term" value="C:endoplasmic reticulum"/>
    <property type="evidence" value="ECO:0007669"/>
    <property type="project" value="TreeGrafter"/>
</dbReference>
<evidence type="ECO:0000313" key="7">
    <source>
        <dbReference type="Proteomes" id="UP001497497"/>
    </source>
</evidence>
<dbReference type="PANTHER" id="PTHR23291:SF127">
    <property type="entry name" value="PROTEIN LIFEGUARD 1-LIKE"/>
    <property type="match status" value="1"/>
</dbReference>
<dbReference type="PANTHER" id="PTHR23291">
    <property type="entry name" value="BAX INHIBITOR-RELATED"/>
    <property type="match status" value="1"/>
</dbReference>
<comment type="similarity">
    <text evidence="5">Belongs to the BI1 family.</text>
</comment>
<sequence length="167" mass="18594">MFLYISALILVCMLMPFLLTTNCFSVFVLFLLTVAMSGIAGVLTATRAQEMVLLAAGTTTVVVFVMTVMACICVDFTPFTYIILVITMIVVVFGFFSIALLPYIPMIKLIYSVVAALLMCVYIIIDTQMIIGGKSHELDTHMYIFGSIMLYLDIVLLFFYILDILDS</sequence>
<proteinExistence type="inferred from homology"/>
<keyword evidence="2 5" id="KW-0812">Transmembrane</keyword>
<evidence type="ECO:0000256" key="2">
    <source>
        <dbReference type="ARBA" id="ARBA00022692"/>
    </source>
</evidence>
<comment type="subcellular location">
    <subcellularLocation>
        <location evidence="1">Membrane</location>
        <topology evidence="1">Multi-pass membrane protein</topology>
    </subcellularLocation>
</comment>
<reference evidence="6 7" key="1">
    <citation type="submission" date="2024-04" db="EMBL/GenBank/DDBJ databases">
        <authorList>
            <consortium name="Genoscope - CEA"/>
            <person name="William W."/>
        </authorList>
    </citation>
    <scope>NUCLEOTIDE SEQUENCE [LARGE SCALE GENOMIC DNA]</scope>
</reference>